<dbReference type="InterPro" id="IPR036961">
    <property type="entry name" value="Kinesin_motor_dom_sf"/>
</dbReference>
<dbReference type="Pfam" id="PF00225">
    <property type="entry name" value="Kinesin"/>
    <property type="match status" value="1"/>
</dbReference>
<organism evidence="11 12">
    <name type="scientific">Phytophthora nicotianae P1976</name>
    <dbReference type="NCBI Taxonomy" id="1317066"/>
    <lineage>
        <taxon>Eukaryota</taxon>
        <taxon>Sar</taxon>
        <taxon>Stramenopiles</taxon>
        <taxon>Oomycota</taxon>
        <taxon>Peronosporomycetes</taxon>
        <taxon>Peronosporales</taxon>
        <taxon>Peronosporaceae</taxon>
        <taxon>Phytophthora</taxon>
    </lineage>
</organism>
<dbReference type="GO" id="GO:0008017">
    <property type="term" value="F:microtubule binding"/>
    <property type="evidence" value="ECO:0007669"/>
    <property type="project" value="InterPro"/>
</dbReference>
<evidence type="ECO:0000256" key="8">
    <source>
        <dbReference type="SAM" id="Coils"/>
    </source>
</evidence>
<evidence type="ECO:0000256" key="5">
    <source>
        <dbReference type="ARBA" id="ARBA00023054"/>
    </source>
</evidence>
<dbReference type="OrthoDB" id="3176171at2759"/>
<comment type="caution">
    <text evidence="11">The sequence shown here is derived from an EMBL/GenBank/DDBJ whole genome shotgun (WGS) entry which is preliminary data.</text>
</comment>
<dbReference type="SUPFAM" id="SSF52540">
    <property type="entry name" value="P-loop containing nucleoside triphosphate hydrolases"/>
    <property type="match status" value="1"/>
</dbReference>
<protein>
    <recommendedName>
        <fullName evidence="7">Kinesin-like protein</fullName>
    </recommendedName>
</protein>
<comment type="subcellular location">
    <subcellularLocation>
        <location evidence="1">Cytoplasm</location>
    </subcellularLocation>
</comment>
<keyword evidence="7" id="KW-0493">Microtubule</keyword>
<evidence type="ECO:0000256" key="9">
    <source>
        <dbReference type="SAM" id="MobiDB-lite"/>
    </source>
</evidence>
<dbReference type="Gene3D" id="3.40.850.10">
    <property type="entry name" value="Kinesin motor domain"/>
    <property type="match status" value="1"/>
</dbReference>
<feature type="region of interest" description="Disordered" evidence="9">
    <location>
        <begin position="725"/>
        <end position="755"/>
    </location>
</feature>
<dbReference type="PANTHER" id="PTHR47969:SF15">
    <property type="entry name" value="CHROMOSOME-ASSOCIATED KINESIN KIF4A-RELATED"/>
    <property type="match status" value="1"/>
</dbReference>
<evidence type="ECO:0000256" key="2">
    <source>
        <dbReference type="ARBA" id="ARBA00022490"/>
    </source>
</evidence>
<keyword evidence="2" id="KW-0963">Cytoplasm</keyword>
<dbReference type="GO" id="GO:0005875">
    <property type="term" value="C:microtubule associated complex"/>
    <property type="evidence" value="ECO:0007669"/>
    <property type="project" value="TreeGrafter"/>
</dbReference>
<sequence length="755" mass="83394">MATRGIQVSCRVRHEACSGRSPCVNVDTSARRVVVVSASTPNTDSNSVSAVDSDTRGTAYSCFDGVYSAQSTQEEVFEAVGRPFVADLLVGYNCTIIAYGQTGSGKTYTVVGGQTPETRGLIPRAMETIFEEMARIDPTEYDVALTASFVEVYQEKLRDLLLPHSSRSLRLREDKEHDVRVEGASEITISSVAGGMAVLSRGNAQRSTGSTFMNADSSRSHSVLILTLTKKHIATGTKVRGKLFVVDLAGSEKVQKTAATGVRMEEAKHINRSLSALGNVINALTDERVKHIPYRDSKLTRLLQTSLGGNAKTHLLLTCSASIQHLDETLSTLRFGSRAKNIQNNPHVNKENAGAAAEYSELLTMLQRKIENLHSYIRQLEMTRCEACKSRGSVLDIDAIKHQPIDDLLASDRVATASENPTDDADDFIADELVRAEMQSLRMALTTMMRDHETQEHAHRALMDVTEQQLESRHRSQEQIIHQQQRELQDASATISQLEKKLELLEESARGMSTELHRLRGQQHQYREGENAETEILRRQLDASTKLSKQLQAKLSASRQEHEDVTNLNEKLMSREHELNSLRSEMEVLRVKKLPVTLPSTVTPGLPSPLRTLQTRPVTAVDFKTLTNTNTKNAGMNNIHNWWAGACDGLPTRNQDENGAWLDAPVLKTSEACGGSKREDFLPLAETAASRVSSAARPFRARLVGLLNSLEEETTAYRDLVVETKERSVSRSGARPRHQLPCLDAVTSPLSPSTP</sequence>
<dbReference type="InterPro" id="IPR027417">
    <property type="entry name" value="P-loop_NTPase"/>
</dbReference>
<evidence type="ECO:0000256" key="4">
    <source>
        <dbReference type="ARBA" id="ARBA00022840"/>
    </source>
</evidence>
<dbReference type="SMART" id="SM00129">
    <property type="entry name" value="KISc"/>
    <property type="match status" value="1"/>
</dbReference>
<dbReference type="InterPro" id="IPR027640">
    <property type="entry name" value="Kinesin-like_fam"/>
</dbReference>
<dbReference type="InterPro" id="IPR001752">
    <property type="entry name" value="Kinesin_motor_dom"/>
</dbReference>
<feature type="coiled-coil region" evidence="8">
    <location>
        <begin position="467"/>
        <end position="522"/>
    </location>
</feature>
<evidence type="ECO:0000256" key="3">
    <source>
        <dbReference type="ARBA" id="ARBA00022741"/>
    </source>
</evidence>
<dbReference type="GO" id="GO:0007018">
    <property type="term" value="P:microtubule-based movement"/>
    <property type="evidence" value="ECO:0007669"/>
    <property type="project" value="InterPro"/>
</dbReference>
<accession>A0A080Z3F0</accession>
<keyword evidence="4 6" id="KW-0067">ATP-binding</keyword>
<dbReference type="GO" id="GO:0003777">
    <property type="term" value="F:microtubule motor activity"/>
    <property type="evidence" value="ECO:0007669"/>
    <property type="project" value="InterPro"/>
</dbReference>
<dbReference type="EMBL" id="ANJA01003835">
    <property type="protein sequence ID" value="ETO61161.1"/>
    <property type="molecule type" value="Genomic_DNA"/>
</dbReference>
<evidence type="ECO:0000256" key="1">
    <source>
        <dbReference type="ARBA" id="ARBA00004496"/>
    </source>
</evidence>
<dbReference type="PROSITE" id="PS00411">
    <property type="entry name" value="KINESIN_MOTOR_1"/>
    <property type="match status" value="1"/>
</dbReference>
<feature type="binding site" evidence="6">
    <location>
        <begin position="100"/>
        <end position="107"/>
    </location>
    <ligand>
        <name>ATP</name>
        <dbReference type="ChEBI" id="CHEBI:30616"/>
    </ligand>
</feature>
<feature type="domain" description="Kinesin motor" evidence="10">
    <location>
        <begin position="5"/>
        <end position="342"/>
    </location>
</feature>
<dbReference type="PRINTS" id="PR00380">
    <property type="entry name" value="KINESINHEAVY"/>
</dbReference>
<evidence type="ECO:0000256" key="6">
    <source>
        <dbReference type="PROSITE-ProRule" id="PRU00283"/>
    </source>
</evidence>
<dbReference type="PANTHER" id="PTHR47969">
    <property type="entry name" value="CHROMOSOME-ASSOCIATED KINESIN KIF4A-RELATED"/>
    <property type="match status" value="1"/>
</dbReference>
<dbReference type="GO" id="GO:0051231">
    <property type="term" value="P:spindle elongation"/>
    <property type="evidence" value="ECO:0007669"/>
    <property type="project" value="TreeGrafter"/>
</dbReference>
<dbReference type="Proteomes" id="UP000028582">
    <property type="component" value="Unassembled WGS sequence"/>
</dbReference>
<reference evidence="11 12" key="1">
    <citation type="submission" date="2013-11" db="EMBL/GenBank/DDBJ databases">
        <title>The Genome Sequence of Phytophthora parasitica P1976.</title>
        <authorList>
            <consortium name="The Broad Institute Genomics Platform"/>
            <person name="Russ C."/>
            <person name="Tyler B."/>
            <person name="Panabieres F."/>
            <person name="Shan W."/>
            <person name="Tripathy S."/>
            <person name="Grunwald N."/>
            <person name="Machado M."/>
            <person name="Johnson C.S."/>
            <person name="Walker B."/>
            <person name="Young S."/>
            <person name="Zeng Q."/>
            <person name="Gargeya S."/>
            <person name="Fitzgerald M."/>
            <person name="Haas B."/>
            <person name="Abouelleil A."/>
            <person name="Allen A.W."/>
            <person name="Alvarado L."/>
            <person name="Arachchi H.M."/>
            <person name="Berlin A.M."/>
            <person name="Chapman S.B."/>
            <person name="Gainer-Dewar J."/>
            <person name="Goldberg J."/>
            <person name="Griggs A."/>
            <person name="Gujja S."/>
            <person name="Hansen M."/>
            <person name="Howarth C."/>
            <person name="Imamovic A."/>
            <person name="Ireland A."/>
            <person name="Larimer J."/>
            <person name="McCowan C."/>
            <person name="Murphy C."/>
            <person name="Pearson M."/>
            <person name="Poon T.W."/>
            <person name="Priest M."/>
            <person name="Roberts A."/>
            <person name="Saif S."/>
            <person name="Shea T."/>
            <person name="Sisk P."/>
            <person name="Sykes S."/>
            <person name="Wortman J."/>
            <person name="Nusbaum C."/>
            <person name="Birren B."/>
        </authorList>
    </citation>
    <scope>NUCLEOTIDE SEQUENCE [LARGE SCALE GENOMIC DNA]</scope>
    <source>
        <strain evidence="11 12">P1976</strain>
    </source>
</reference>
<dbReference type="GO" id="GO:0007052">
    <property type="term" value="P:mitotic spindle organization"/>
    <property type="evidence" value="ECO:0007669"/>
    <property type="project" value="TreeGrafter"/>
</dbReference>
<dbReference type="GO" id="GO:0005524">
    <property type="term" value="F:ATP binding"/>
    <property type="evidence" value="ECO:0007669"/>
    <property type="project" value="UniProtKB-UniRule"/>
</dbReference>
<evidence type="ECO:0000313" key="12">
    <source>
        <dbReference type="Proteomes" id="UP000028582"/>
    </source>
</evidence>
<keyword evidence="6 7" id="KW-0505">Motor protein</keyword>
<proteinExistence type="inferred from homology"/>
<evidence type="ECO:0000256" key="7">
    <source>
        <dbReference type="RuleBase" id="RU000394"/>
    </source>
</evidence>
<keyword evidence="5 8" id="KW-0175">Coiled coil</keyword>
<keyword evidence="3 6" id="KW-0547">Nucleotide-binding</keyword>
<dbReference type="GO" id="GO:0005737">
    <property type="term" value="C:cytoplasm"/>
    <property type="evidence" value="ECO:0007669"/>
    <property type="project" value="UniProtKB-SubCell"/>
</dbReference>
<dbReference type="GO" id="GO:0005874">
    <property type="term" value="C:microtubule"/>
    <property type="evidence" value="ECO:0007669"/>
    <property type="project" value="UniProtKB-KW"/>
</dbReference>
<dbReference type="PROSITE" id="PS50067">
    <property type="entry name" value="KINESIN_MOTOR_2"/>
    <property type="match status" value="1"/>
</dbReference>
<evidence type="ECO:0000259" key="10">
    <source>
        <dbReference type="PROSITE" id="PS50067"/>
    </source>
</evidence>
<evidence type="ECO:0000313" key="11">
    <source>
        <dbReference type="EMBL" id="ETO61161.1"/>
    </source>
</evidence>
<dbReference type="AlphaFoldDB" id="A0A080Z3F0"/>
<name>A0A080Z3F0_PHYNI</name>
<dbReference type="InterPro" id="IPR019821">
    <property type="entry name" value="Kinesin_motor_CS"/>
</dbReference>
<comment type="similarity">
    <text evidence="6 7">Belongs to the TRAFAC class myosin-kinesin ATPase superfamily. Kinesin family.</text>
</comment>
<gene>
    <name evidence="11" type="ORF">F444_20801</name>
</gene>